<dbReference type="EMBL" id="MIGA01000002">
    <property type="protein sequence ID" value="OSY48096.1"/>
    <property type="molecule type" value="Genomic_DNA"/>
</dbReference>
<protein>
    <submittedName>
        <fullName evidence="2">Uncharacterized protein</fullName>
    </submittedName>
</protein>
<feature type="region of interest" description="Disordered" evidence="1">
    <location>
        <begin position="39"/>
        <end position="85"/>
    </location>
</feature>
<name>A0ABX3Y5Y9_STRPT</name>
<gene>
    <name evidence="2" type="ORF">BG653_00730</name>
</gene>
<comment type="caution">
    <text evidence="2">The sequence shown here is derived from an EMBL/GenBank/DDBJ whole genome shotgun (WGS) entry which is preliminary data.</text>
</comment>
<accession>A0ABX3Y5Y9</accession>
<reference evidence="2 3" key="1">
    <citation type="submission" date="2016-09" db="EMBL/GenBank/DDBJ databases">
        <title>Streptomyces platensis DSM40041, a candidate organism with high potential of specific P450 cytochromes.</title>
        <authorList>
            <person name="Grumaz C."/>
            <person name="Vainshtein Y."/>
            <person name="Kirstahler P."/>
            <person name="Sohn K."/>
        </authorList>
    </citation>
    <scope>NUCLEOTIDE SEQUENCE [LARGE SCALE GENOMIC DNA]</scope>
    <source>
        <strain evidence="2 3">DSM 40041</strain>
    </source>
</reference>
<evidence type="ECO:0000313" key="3">
    <source>
        <dbReference type="Proteomes" id="UP000194225"/>
    </source>
</evidence>
<feature type="compositionally biased region" description="Polar residues" evidence="1">
    <location>
        <begin position="46"/>
        <end position="62"/>
    </location>
</feature>
<sequence length="85" mass="9015">MTAVSAWGGMDGRPLDDGYISANITAENSISRCSARNAKTLPGRINSRQVSRTSGPIASPAQSPCMPTGLASDHKIRSQNSQHFQ</sequence>
<evidence type="ECO:0000256" key="1">
    <source>
        <dbReference type="SAM" id="MobiDB-lite"/>
    </source>
</evidence>
<dbReference type="Proteomes" id="UP000194225">
    <property type="component" value="Unassembled WGS sequence"/>
</dbReference>
<evidence type="ECO:0000313" key="2">
    <source>
        <dbReference type="EMBL" id="OSY48096.1"/>
    </source>
</evidence>
<keyword evidence="3" id="KW-1185">Reference proteome</keyword>
<proteinExistence type="predicted"/>
<organism evidence="2 3">
    <name type="scientific">Streptomyces platensis</name>
    <dbReference type="NCBI Taxonomy" id="58346"/>
    <lineage>
        <taxon>Bacteria</taxon>
        <taxon>Bacillati</taxon>
        <taxon>Actinomycetota</taxon>
        <taxon>Actinomycetes</taxon>
        <taxon>Kitasatosporales</taxon>
        <taxon>Streptomycetaceae</taxon>
        <taxon>Streptomyces</taxon>
    </lineage>
</organism>